<protein>
    <submittedName>
        <fullName evidence="11">Sortilin-related receptor</fullName>
    </submittedName>
</protein>
<keyword evidence="8 11" id="KW-0675">Receptor</keyword>
<dbReference type="Proteomes" id="UP000770661">
    <property type="component" value="Unassembled WGS sequence"/>
</dbReference>
<organism evidence="11 12">
    <name type="scientific">Chionoecetes opilio</name>
    <name type="common">Atlantic snow crab</name>
    <name type="synonym">Cancer opilio</name>
    <dbReference type="NCBI Taxonomy" id="41210"/>
    <lineage>
        <taxon>Eukaryota</taxon>
        <taxon>Metazoa</taxon>
        <taxon>Ecdysozoa</taxon>
        <taxon>Arthropoda</taxon>
        <taxon>Crustacea</taxon>
        <taxon>Multicrustacea</taxon>
        <taxon>Malacostraca</taxon>
        <taxon>Eumalacostraca</taxon>
        <taxon>Eucarida</taxon>
        <taxon>Decapoda</taxon>
        <taxon>Pleocyemata</taxon>
        <taxon>Brachyura</taxon>
        <taxon>Eubrachyura</taxon>
        <taxon>Majoidea</taxon>
        <taxon>Majidae</taxon>
        <taxon>Chionoecetes</taxon>
    </lineage>
</organism>
<evidence type="ECO:0000256" key="10">
    <source>
        <dbReference type="PROSITE-ProRule" id="PRU00124"/>
    </source>
</evidence>
<dbReference type="Gene3D" id="4.10.400.10">
    <property type="entry name" value="Low-density Lipoprotein Receptor"/>
    <property type="match status" value="4"/>
</dbReference>
<dbReference type="OrthoDB" id="443634at2759"/>
<dbReference type="InterPro" id="IPR036055">
    <property type="entry name" value="LDL_receptor-like_sf"/>
</dbReference>
<dbReference type="PANTHER" id="PTHR22722">
    <property type="entry name" value="LOW-DENSITY LIPOPROTEIN RECEPTOR-RELATED PROTEIN 2-RELATED"/>
    <property type="match status" value="1"/>
</dbReference>
<name>A0A8J5CHD1_CHIOP</name>
<evidence type="ECO:0000256" key="4">
    <source>
        <dbReference type="ARBA" id="ARBA00022737"/>
    </source>
</evidence>
<dbReference type="GO" id="GO:0005886">
    <property type="term" value="C:plasma membrane"/>
    <property type="evidence" value="ECO:0007669"/>
    <property type="project" value="TreeGrafter"/>
</dbReference>
<keyword evidence="12" id="KW-1185">Reference proteome</keyword>
<evidence type="ECO:0000256" key="1">
    <source>
        <dbReference type="ARBA" id="ARBA00004167"/>
    </source>
</evidence>
<keyword evidence="4" id="KW-0677">Repeat</keyword>
<dbReference type="PROSITE" id="PS50068">
    <property type="entry name" value="LDLRA_2"/>
    <property type="match status" value="4"/>
</dbReference>
<dbReference type="SMART" id="SM00192">
    <property type="entry name" value="LDLa"/>
    <property type="match status" value="4"/>
</dbReference>
<dbReference type="SUPFAM" id="SSF57424">
    <property type="entry name" value="LDL receptor-like module"/>
    <property type="match status" value="4"/>
</dbReference>
<keyword evidence="6" id="KW-0472">Membrane</keyword>
<keyword evidence="2" id="KW-0812">Transmembrane</keyword>
<dbReference type="AlphaFoldDB" id="A0A8J5CHD1"/>
<comment type="caution">
    <text evidence="11">The sequence shown here is derived from an EMBL/GenBank/DDBJ whole genome shotgun (WGS) entry which is preliminary data.</text>
</comment>
<evidence type="ECO:0000256" key="2">
    <source>
        <dbReference type="ARBA" id="ARBA00022692"/>
    </source>
</evidence>
<feature type="disulfide bond" evidence="10">
    <location>
        <begin position="140"/>
        <end position="152"/>
    </location>
</feature>
<keyword evidence="9" id="KW-0325">Glycoprotein</keyword>
<feature type="disulfide bond" evidence="10">
    <location>
        <begin position="147"/>
        <end position="165"/>
    </location>
</feature>
<keyword evidence="7 10" id="KW-1015">Disulfide bond</keyword>
<comment type="caution">
    <text evidence="10">Lacks conserved residue(s) required for the propagation of feature annotation.</text>
</comment>
<evidence type="ECO:0000256" key="8">
    <source>
        <dbReference type="ARBA" id="ARBA00023170"/>
    </source>
</evidence>
<dbReference type="FunFam" id="4.10.400.10:FF:000034">
    <property type="entry name" value="Low-density lipoprotein receptor-related protein 2"/>
    <property type="match status" value="2"/>
</dbReference>
<proteinExistence type="predicted"/>
<feature type="disulfide bond" evidence="10">
    <location>
        <begin position="16"/>
        <end position="31"/>
    </location>
</feature>
<evidence type="ECO:0000256" key="3">
    <source>
        <dbReference type="ARBA" id="ARBA00022729"/>
    </source>
</evidence>
<dbReference type="Pfam" id="PF00057">
    <property type="entry name" value="Ldl_recept_a"/>
    <property type="match status" value="4"/>
</dbReference>
<feature type="disulfide bond" evidence="10">
    <location>
        <begin position="61"/>
        <end position="79"/>
    </location>
</feature>
<evidence type="ECO:0000256" key="6">
    <source>
        <dbReference type="ARBA" id="ARBA00023136"/>
    </source>
</evidence>
<dbReference type="InterPro" id="IPR002172">
    <property type="entry name" value="LDrepeatLR_classA_rpt"/>
</dbReference>
<gene>
    <name evidence="11" type="primary">SORL1_3</name>
    <name evidence="11" type="ORF">GWK47_045804</name>
</gene>
<dbReference type="GO" id="GO:0043235">
    <property type="term" value="C:receptor complex"/>
    <property type="evidence" value="ECO:0007669"/>
    <property type="project" value="TreeGrafter"/>
</dbReference>
<dbReference type="InterPro" id="IPR023415">
    <property type="entry name" value="LDLR_class-A_CS"/>
</dbReference>
<dbReference type="InterPro" id="IPR051221">
    <property type="entry name" value="LDLR-related"/>
</dbReference>
<dbReference type="EMBL" id="JACEEZ010010569">
    <property type="protein sequence ID" value="KAG0721758.1"/>
    <property type="molecule type" value="Genomic_DNA"/>
</dbReference>
<sequence length="208" mass="22869">MFKCDNGHCIPFWWRCDELDDCGDASDEDGCSDHGFHGNNTTQKPETTTVARTCQQDQFQCKTGTCIWESWVCDKYYDCPGREDEENCPQAKPCAALGEYQCLRSSGCIATKLLCDGHVDCADGSDEEGCSTATMPTHSCSVGYLMCDGGACLPLFKKCDGTHDCMDLSDEQNCTKDNNKTHDCMGLSDGQKCTKDNDKVSTLVVLDH</sequence>
<feature type="disulfide bond" evidence="10">
    <location>
        <begin position="115"/>
        <end position="130"/>
    </location>
</feature>
<evidence type="ECO:0000256" key="9">
    <source>
        <dbReference type="ARBA" id="ARBA00023180"/>
    </source>
</evidence>
<feature type="disulfide bond" evidence="10">
    <location>
        <begin position="159"/>
        <end position="174"/>
    </location>
</feature>
<evidence type="ECO:0000256" key="5">
    <source>
        <dbReference type="ARBA" id="ARBA00022989"/>
    </source>
</evidence>
<keyword evidence="3" id="KW-0732">Signal</keyword>
<reference evidence="11" key="1">
    <citation type="submission" date="2020-07" db="EMBL/GenBank/DDBJ databases">
        <title>The High-quality genome of the commercially important snow crab, Chionoecetes opilio.</title>
        <authorList>
            <person name="Jeong J.-H."/>
            <person name="Ryu S."/>
        </authorList>
    </citation>
    <scope>NUCLEOTIDE SEQUENCE</scope>
    <source>
        <strain evidence="11">MADBK_172401_WGS</strain>
        <tissue evidence="11">Digestive gland</tissue>
    </source>
</reference>
<accession>A0A8J5CHD1</accession>
<dbReference type="PRINTS" id="PR00261">
    <property type="entry name" value="LDLRECEPTOR"/>
</dbReference>
<evidence type="ECO:0000313" key="11">
    <source>
        <dbReference type="EMBL" id="KAG0721758.1"/>
    </source>
</evidence>
<evidence type="ECO:0000256" key="7">
    <source>
        <dbReference type="ARBA" id="ARBA00023157"/>
    </source>
</evidence>
<keyword evidence="5" id="KW-1133">Transmembrane helix</keyword>
<feature type="disulfide bond" evidence="10">
    <location>
        <begin position="73"/>
        <end position="88"/>
    </location>
</feature>
<feature type="disulfide bond" evidence="10">
    <location>
        <begin position="4"/>
        <end position="22"/>
    </location>
</feature>
<dbReference type="PROSITE" id="PS01209">
    <property type="entry name" value="LDLRA_1"/>
    <property type="match status" value="2"/>
</dbReference>
<feature type="disulfide bond" evidence="10">
    <location>
        <begin position="54"/>
        <end position="66"/>
    </location>
</feature>
<evidence type="ECO:0000313" key="12">
    <source>
        <dbReference type="Proteomes" id="UP000770661"/>
    </source>
</evidence>
<comment type="subcellular location">
    <subcellularLocation>
        <location evidence="1">Membrane</location>
        <topology evidence="1">Single-pass membrane protein</topology>
    </subcellularLocation>
</comment>
<dbReference type="CDD" id="cd00112">
    <property type="entry name" value="LDLa"/>
    <property type="match status" value="4"/>
</dbReference>